<proteinExistence type="predicted"/>
<evidence type="ECO:0000313" key="2">
    <source>
        <dbReference type="EMBL" id="WFD47443.1"/>
    </source>
</evidence>
<feature type="region of interest" description="Disordered" evidence="1">
    <location>
        <begin position="74"/>
        <end position="99"/>
    </location>
</feature>
<keyword evidence="3" id="KW-1185">Reference proteome</keyword>
<protein>
    <submittedName>
        <fullName evidence="2">Uncharacterized protein</fullName>
    </submittedName>
</protein>
<evidence type="ECO:0000313" key="3">
    <source>
        <dbReference type="Proteomes" id="UP000818624"/>
    </source>
</evidence>
<name>A0ABY8EPM4_MALFU</name>
<organism evidence="2 3">
    <name type="scientific">Malassezia furfur</name>
    <name type="common">Pityriasis versicolor infection agent</name>
    <name type="synonym">Pityrosporum furfur</name>
    <dbReference type="NCBI Taxonomy" id="55194"/>
    <lineage>
        <taxon>Eukaryota</taxon>
        <taxon>Fungi</taxon>
        <taxon>Dikarya</taxon>
        <taxon>Basidiomycota</taxon>
        <taxon>Ustilaginomycotina</taxon>
        <taxon>Malasseziomycetes</taxon>
        <taxon>Malasseziales</taxon>
        <taxon>Malasseziaceae</taxon>
        <taxon>Malassezia</taxon>
    </lineage>
</organism>
<dbReference type="EMBL" id="CP046235">
    <property type="protein sequence ID" value="WFD47443.1"/>
    <property type="molecule type" value="Genomic_DNA"/>
</dbReference>
<gene>
    <name evidence="2" type="ORF">GLX27_002094</name>
</gene>
<reference evidence="2 3" key="1">
    <citation type="journal article" date="2020" name="Elife">
        <title>Loss of centromere function drives karyotype evolution in closely related Malassezia species.</title>
        <authorList>
            <person name="Sankaranarayanan S.R."/>
            <person name="Ianiri G."/>
            <person name="Coelho M.A."/>
            <person name="Reza M.H."/>
            <person name="Thimmappa B.C."/>
            <person name="Ganguly P."/>
            <person name="Vadnala R.N."/>
            <person name="Sun S."/>
            <person name="Siddharthan R."/>
            <person name="Tellgren-Roth C."/>
            <person name="Dawson T.L."/>
            <person name="Heitman J."/>
            <person name="Sanyal K."/>
        </authorList>
    </citation>
    <scope>NUCLEOTIDE SEQUENCE [LARGE SCALE GENOMIC DNA]</scope>
    <source>
        <strain evidence="2">CBS14141</strain>
    </source>
</reference>
<accession>A0ABY8EPM4</accession>
<dbReference type="Proteomes" id="UP000818624">
    <property type="component" value="Chromosome 2"/>
</dbReference>
<sequence>MLQFSLFWTRWDDGGVFPQHQRARPSKCLGTQRGGHGGQWYARLRRRCVRVCFCCRIPVCIQDTSLAADEHEARLAGGGRTSVRESHPSSLSARATPAA</sequence>
<evidence type="ECO:0000256" key="1">
    <source>
        <dbReference type="SAM" id="MobiDB-lite"/>
    </source>
</evidence>